<evidence type="ECO:0000256" key="9">
    <source>
        <dbReference type="ARBA" id="ARBA00022833"/>
    </source>
</evidence>
<comment type="similarity">
    <text evidence="4">Belongs to the N-acetylmuramoyl-L-alanine amidase 2 family.</text>
</comment>
<dbReference type="SUPFAM" id="SSF55846">
    <property type="entry name" value="N-acetylmuramoyl-L-alanine amidase-like"/>
    <property type="match status" value="1"/>
</dbReference>
<dbReference type="Proteomes" id="UP000242432">
    <property type="component" value="Unassembled WGS sequence"/>
</dbReference>
<dbReference type="NCBIfam" id="NF008758">
    <property type="entry name" value="PRK11789.1"/>
    <property type="match status" value="1"/>
</dbReference>
<dbReference type="EMBL" id="FUXX01000049">
    <property type="protein sequence ID" value="SKA68715.1"/>
    <property type="molecule type" value="Genomic_DNA"/>
</dbReference>
<dbReference type="Pfam" id="PF01510">
    <property type="entry name" value="Amidase_2"/>
    <property type="match status" value="1"/>
</dbReference>
<dbReference type="CDD" id="cd06583">
    <property type="entry name" value="PGRP"/>
    <property type="match status" value="1"/>
</dbReference>
<dbReference type="SMART" id="SM00644">
    <property type="entry name" value="Ami_2"/>
    <property type="match status" value="1"/>
</dbReference>
<dbReference type="Gene3D" id="3.40.80.10">
    <property type="entry name" value="Peptidoglycan recognition protein-like"/>
    <property type="match status" value="1"/>
</dbReference>
<dbReference type="RefSeq" id="WP_143675665.1">
    <property type="nucleotide sequence ID" value="NZ_FUXX01000049.1"/>
</dbReference>
<feature type="domain" description="N-acetylmuramoyl-L-alanine amidase" evidence="13">
    <location>
        <begin position="21"/>
        <end position="171"/>
    </location>
</feature>
<evidence type="ECO:0000256" key="4">
    <source>
        <dbReference type="ARBA" id="ARBA00007553"/>
    </source>
</evidence>
<evidence type="ECO:0000256" key="10">
    <source>
        <dbReference type="ARBA" id="ARBA00023316"/>
    </source>
</evidence>
<dbReference type="GO" id="GO:0009253">
    <property type="term" value="P:peptidoglycan catabolic process"/>
    <property type="evidence" value="ECO:0007669"/>
    <property type="project" value="InterPro"/>
</dbReference>
<dbReference type="STRING" id="83771.SAMN02910357_00610"/>
<dbReference type="GO" id="GO:0071555">
    <property type="term" value="P:cell wall organization"/>
    <property type="evidence" value="ECO:0007669"/>
    <property type="project" value="UniProtKB-KW"/>
</dbReference>
<evidence type="ECO:0000256" key="11">
    <source>
        <dbReference type="ARBA" id="ARBA00039257"/>
    </source>
</evidence>
<dbReference type="InterPro" id="IPR002502">
    <property type="entry name" value="Amidase_domain"/>
</dbReference>
<comment type="catalytic activity">
    <reaction evidence="1">
        <text>Hydrolyzes the link between N-acetylmuramoyl residues and L-amino acid residues in certain cell-wall glycopeptides.</text>
        <dbReference type="EC" id="3.5.1.28"/>
    </reaction>
</comment>
<dbReference type="AlphaFoldDB" id="A0A1T4VV49"/>
<evidence type="ECO:0000256" key="7">
    <source>
        <dbReference type="ARBA" id="ARBA00022723"/>
    </source>
</evidence>
<evidence type="ECO:0000256" key="5">
    <source>
        <dbReference type="ARBA" id="ARBA00011901"/>
    </source>
</evidence>
<dbReference type="PANTHER" id="PTHR30417">
    <property type="entry name" value="N-ACETYLMURAMOYL-L-ALANINE AMIDASE AMID"/>
    <property type="match status" value="1"/>
</dbReference>
<evidence type="ECO:0000256" key="3">
    <source>
        <dbReference type="ARBA" id="ARBA00004496"/>
    </source>
</evidence>
<keyword evidence="15" id="KW-1185">Reference proteome</keyword>
<dbReference type="PANTHER" id="PTHR30417:SF4">
    <property type="entry name" value="1,6-ANHYDRO-N-ACETYLMURAMYL-L-ALANINE AMIDASE AMPD"/>
    <property type="match status" value="1"/>
</dbReference>
<evidence type="ECO:0000256" key="8">
    <source>
        <dbReference type="ARBA" id="ARBA00022801"/>
    </source>
</evidence>
<proteinExistence type="inferred from homology"/>
<dbReference type="GO" id="GO:0046872">
    <property type="term" value="F:metal ion binding"/>
    <property type="evidence" value="ECO:0007669"/>
    <property type="project" value="UniProtKB-KW"/>
</dbReference>
<comment type="subcellular location">
    <subcellularLocation>
        <location evidence="3">Cytoplasm</location>
    </subcellularLocation>
</comment>
<accession>A0A1T4VV49</accession>
<dbReference type="GO" id="GO:0009254">
    <property type="term" value="P:peptidoglycan turnover"/>
    <property type="evidence" value="ECO:0007669"/>
    <property type="project" value="TreeGrafter"/>
</dbReference>
<evidence type="ECO:0000256" key="6">
    <source>
        <dbReference type="ARBA" id="ARBA00022490"/>
    </source>
</evidence>
<name>A0A1T4VV49_9GAMM</name>
<dbReference type="InterPro" id="IPR036505">
    <property type="entry name" value="Amidase/PGRP_sf"/>
</dbReference>
<dbReference type="GO" id="GO:0008745">
    <property type="term" value="F:N-acetylmuramoyl-L-alanine amidase activity"/>
    <property type="evidence" value="ECO:0007669"/>
    <property type="project" value="UniProtKB-EC"/>
</dbReference>
<dbReference type="GO" id="GO:0005737">
    <property type="term" value="C:cytoplasm"/>
    <property type="evidence" value="ECO:0007669"/>
    <property type="project" value="UniProtKB-SubCell"/>
</dbReference>
<keyword evidence="9" id="KW-0862">Zinc</keyword>
<evidence type="ECO:0000259" key="13">
    <source>
        <dbReference type="SMART" id="SM00644"/>
    </source>
</evidence>
<keyword evidence="7" id="KW-0479">Metal-binding</keyword>
<evidence type="ECO:0000256" key="1">
    <source>
        <dbReference type="ARBA" id="ARBA00001561"/>
    </source>
</evidence>
<reference evidence="15" key="1">
    <citation type="submission" date="2017-02" db="EMBL/GenBank/DDBJ databases">
        <authorList>
            <person name="Varghese N."/>
            <person name="Submissions S."/>
        </authorList>
    </citation>
    <scope>NUCLEOTIDE SEQUENCE [LARGE SCALE GENOMIC DNA]</scope>
    <source>
        <strain evidence="15">DSM 3072</strain>
    </source>
</reference>
<dbReference type="InterPro" id="IPR051206">
    <property type="entry name" value="NAMLAA_amidase_2"/>
</dbReference>
<protein>
    <recommendedName>
        <fullName evidence="11">1,6-anhydro-N-acetylmuramyl-L-alanine amidase AmpD</fullName>
        <ecNumber evidence="5">3.5.1.28</ecNumber>
    </recommendedName>
    <alternativeName>
        <fullName evidence="12">N-acetylmuramoyl-L-alanine amidase</fullName>
    </alternativeName>
</protein>
<evidence type="ECO:0000256" key="2">
    <source>
        <dbReference type="ARBA" id="ARBA00001947"/>
    </source>
</evidence>
<sequence length="180" mass="20508">MFEIKSGWLYSDDINIRKVPVDRYGKRPEGTKISLIVIHCISLPPRQFGGPYVDDIFKGTLDPNAHPYFKEVAHLEASTHLFINRQGVITQYVSFLDRAWHAGRSSYNGHKECNDYSIGIELEGCDDLEYTIEQYSTLKDVIAVLKKTYPDIGNNIAGHNEVAPGRKTDPGKFFDWSQIR</sequence>
<keyword evidence="8" id="KW-0378">Hydrolase</keyword>
<organism evidence="14 15">
    <name type="scientific">Succinivibrio dextrinosolvens DSM 3072</name>
    <dbReference type="NCBI Taxonomy" id="1123324"/>
    <lineage>
        <taxon>Bacteria</taxon>
        <taxon>Pseudomonadati</taxon>
        <taxon>Pseudomonadota</taxon>
        <taxon>Gammaproteobacteria</taxon>
        <taxon>Aeromonadales</taxon>
        <taxon>Succinivibrionaceae</taxon>
        <taxon>Succinivibrio</taxon>
    </lineage>
</organism>
<evidence type="ECO:0000256" key="12">
    <source>
        <dbReference type="ARBA" id="ARBA00042615"/>
    </source>
</evidence>
<gene>
    <name evidence="14" type="ORF">SAMN02745213_02078</name>
</gene>
<keyword evidence="6" id="KW-0963">Cytoplasm</keyword>
<evidence type="ECO:0000313" key="14">
    <source>
        <dbReference type="EMBL" id="SKA68715.1"/>
    </source>
</evidence>
<keyword evidence="10" id="KW-0961">Cell wall biogenesis/degradation</keyword>
<comment type="cofactor">
    <cofactor evidence="2">
        <name>Zn(2+)</name>
        <dbReference type="ChEBI" id="CHEBI:29105"/>
    </cofactor>
</comment>
<dbReference type="EC" id="3.5.1.28" evidence="5"/>
<evidence type="ECO:0000313" key="15">
    <source>
        <dbReference type="Proteomes" id="UP000242432"/>
    </source>
</evidence>